<sequence length="232" mass="26540">MNTSMEEPTRTNSDGTVPLPQKDEKYYFTPIVFQVDDCLFKVPKFAFCESSTVFSDMLAVPQPSEGGQEGSSAKNPVKLHGVSKDDFRRLLEVMYPLDIPPSPSMSQDGWIAVLSLSQMWEMYKIRSLAIDKLTAMPVDSIRKIKLAKQFHVPQWLRTGYLELVNRNEMLSMEEAEQIDYVSAIRVFQVREEVRPRNGYYSTSSTNTVIERVFKEELEVAQDIHHTYSPGLS</sequence>
<organism evidence="2 3">
    <name type="scientific">Hypsizygus marmoreus</name>
    <name type="common">White beech mushroom</name>
    <name type="synonym">Agaricus marmoreus</name>
    <dbReference type="NCBI Taxonomy" id="39966"/>
    <lineage>
        <taxon>Eukaryota</taxon>
        <taxon>Fungi</taxon>
        <taxon>Dikarya</taxon>
        <taxon>Basidiomycota</taxon>
        <taxon>Agaricomycotina</taxon>
        <taxon>Agaricomycetes</taxon>
        <taxon>Agaricomycetidae</taxon>
        <taxon>Agaricales</taxon>
        <taxon>Tricholomatineae</taxon>
        <taxon>Lyophyllaceae</taxon>
        <taxon>Hypsizygus</taxon>
    </lineage>
</organism>
<dbReference type="SUPFAM" id="SSF54695">
    <property type="entry name" value="POZ domain"/>
    <property type="match status" value="1"/>
</dbReference>
<accession>A0A369K5F0</accession>
<protein>
    <recommendedName>
        <fullName evidence="1">BTB domain-containing protein</fullName>
    </recommendedName>
</protein>
<comment type="caution">
    <text evidence="2">The sequence shown here is derived from an EMBL/GenBank/DDBJ whole genome shotgun (WGS) entry which is preliminary data.</text>
</comment>
<dbReference type="OrthoDB" id="3223751at2759"/>
<proteinExistence type="predicted"/>
<dbReference type="InParanoid" id="A0A369K5F0"/>
<reference evidence="2" key="1">
    <citation type="submission" date="2018-04" db="EMBL/GenBank/DDBJ databases">
        <title>Whole genome sequencing of Hypsizygus marmoreus.</title>
        <authorList>
            <person name="Choi I.-G."/>
            <person name="Min B."/>
            <person name="Kim J.-G."/>
            <person name="Kim S."/>
            <person name="Oh Y.-L."/>
            <person name="Kong W.-S."/>
            <person name="Park H."/>
            <person name="Jeong J."/>
            <person name="Song E.-S."/>
        </authorList>
    </citation>
    <scope>NUCLEOTIDE SEQUENCE [LARGE SCALE GENOMIC DNA]</scope>
    <source>
        <strain evidence="2">51987-8</strain>
    </source>
</reference>
<dbReference type="Proteomes" id="UP000076154">
    <property type="component" value="Unassembled WGS sequence"/>
</dbReference>
<dbReference type="EMBL" id="LUEZ02000021">
    <property type="protein sequence ID" value="RDB27014.1"/>
    <property type="molecule type" value="Genomic_DNA"/>
</dbReference>
<keyword evidence="3" id="KW-1185">Reference proteome</keyword>
<dbReference type="InterPro" id="IPR011333">
    <property type="entry name" value="SKP1/BTB/POZ_sf"/>
</dbReference>
<dbReference type="AlphaFoldDB" id="A0A369K5F0"/>
<dbReference type="InterPro" id="IPR000210">
    <property type="entry name" value="BTB/POZ_dom"/>
</dbReference>
<evidence type="ECO:0000313" key="3">
    <source>
        <dbReference type="Proteomes" id="UP000076154"/>
    </source>
</evidence>
<evidence type="ECO:0000259" key="1">
    <source>
        <dbReference type="Pfam" id="PF00651"/>
    </source>
</evidence>
<feature type="domain" description="BTB" evidence="1">
    <location>
        <begin position="27"/>
        <end position="132"/>
    </location>
</feature>
<evidence type="ECO:0000313" key="2">
    <source>
        <dbReference type="EMBL" id="RDB27014.1"/>
    </source>
</evidence>
<name>A0A369K5F0_HYPMA</name>
<gene>
    <name evidence="2" type="ORF">Hypma_004967</name>
</gene>
<dbReference type="Pfam" id="PF00651">
    <property type="entry name" value="BTB"/>
    <property type="match status" value="1"/>
</dbReference>
<dbReference type="Gene3D" id="3.30.710.10">
    <property type="entry name" value="Potassium Channel Kv1.1, Chain A"/>
    <property type="match status" value="1"/>
</dbReference>